<reference evidence="1" key="1">
    <citation type="submission" date="2024-03" db="EMBL/GenBank/DDBJ databases">
        <title>Novel Streptomyces species of biotechnological and ecological value are a feature of Machair soil.</title>
        <authorList>
            <person name="Prole J.R."/>
            <person name="Goodfellow M."/>
            <person name="Allenby N."/>
            <person name="Ward A.C."/>
        </authorList>
    </citation>
    <scope>NUCLEOTIDE SEQUENCE</scope>
    <source>
        <strain evidence="1">MS1.AVA.4</strain>
    </source>
</reference>
<keyword evidence="2" id="KW-1185">Reference proteome</keyword>
<dbReference type="EMBL" id="JBBKAI010000002">
    <property type="protein sequence ID" value="MEJ8658163.1"/>
    <property type="molecule type" value="Genomic_DNA"/>
</dbReference>
<protein>
    <submittedName>
        <fullName evidence="1">TetR/AcrR family transcriptional regulator</fullName>
    </submittedName>
</protein>
<name>A0ACC6QIC5_9ACTN</name>
<proteinExistence type="predicted"/>
<gene>
    <name evidence="1" type="ORF">WKI58_16765</name>
</gene>
<accession>A0ACC6QIC5</accession>
<sequence length="272" mass="28530">MAERGESGGSGSGKGSGNGSGTGLPASIEAAWGLRERPSKGPRPGLSLGRIVDAAVGLAAEEGLAAVSMGRVAKVLGVSTMSLYRYVAAKDELYVLMQEAVIGTPPPTRQGEGWRTALAAWAWAQREVFHRNLWALRVPVSGPPATPNMVAWWEQGMVALESTGLDDGQKISVIVLVGGFVRSEAMMMSDIGAAVAASGGEEEFLARHVNTLTRLADPQRYPAVARLLGSGVLTQPDEPDHEFTFGLDRILDGVAVLIATQEGGREGSADPR</sequence>
<evidence type="ECO:0000313" key="1">
    <source>
        <dbReference type="EMBL" id="MEJ8658163.1"/>
    </source>
</evidence>
<dbReference type="Proteomes" id="UP001375539">
    <property type="component" value="Unassembled WGS sequence"/>
</dbReference>
<evidence type="ECO:0000313" key="2">
    <source>
        <dbReference type="Proteomes" id="UP001375539"/>
    </source>
</evidence>
<comment type="caution">
    <text evidence="1">The sequence shown here is derived from an EMBL/GenBank/DDBJ whole genome shotgun (WGS) entry which is preliminary data.</text>
</comment>
<organism evidence="1 2">
    <name type="scientific">Streptomyces pratisoli</name>
    <dbReference type="NCBI Taxonomy" id="3139917"/>
    <lineage>
        <taxon>Bacteria</taxon>
        <taxon>Bacillati</taxon>
        <taxon>Actinomycetota</taxon>
        <taxon>Actinomycetes</taxon>
        <taxon>Kitasatosporales</taxon>
        <taxon>Streptomycetaceae</taxon>
        <taxon>Streptomyces</taxon>
    </lineage>
</organism>